<sequence length="211" mass="22922">MAKYTPKSRMGHELGRNQMSHFNVTPDNQCVNRDIFSLISLLSHISSFSLSPSLSEHTQSAICSRTAHNTQHTTQALSVCSSSPHSRRQLCTQAAQFALPLSILADHFAHRQPSRHAQTGASCLKFTHSVLPAATRVVPKGSEIWRQRRYGGGESATPMTLAFSGGSRKGSGLVAAKTQRKCGGGSMEARCLRGNGARARWPFCFVSFPPV</sequence>
<organism evidence="1 2">
    <name type="scientific">Phaseolus angularis</name>
    <name type="common">Azuki bean</name>
    <name type="synonym">Vigna angularis</name>
    <dbReference type="NCBI Taxonomy" id="3914"/>
    <lineage>
        <taxon>Eukaryota</taxon>
        <taxon>Viridiplantae</taxon>
        <taxon>Streptophyta</taxon>
        <taxon>Embryophyta</taxon>
        <taxon>Tracheophyta</taxon>
        <taxon>Spermatophyta</taxon>
        <taxon>Magnoliopsida</taxon>
        <taxon>eudicotyledons</taxon>
        <taxon>Gunneridae</taxon>
        <taxon>Pentapetalae</taxon>
        <taxon>rosids</taxon>
        <taxon>fabids</taxon>
        <taxon>Fabales</taxon>
        <taxon>Fabaceae</taxon>
        <taxon>Papilionoideae</taxon>
        <taxon>50 kb inversion clade</taxon>
        <taxon>NPAAA clade</taxon>
        <taxon>indigoferoid/millettioid clade</taxon>
        <taxon>Phaseoleae</taxon>
        <taxon>Vigna</taxon>
    </lineage>
</organism>
<dbReference type="EMBL" id="JABFOF010000002">
    <property type="protein sequence ID" value="KAG2403907.1"/>
    <property type="molecule type" value="Genomic_DNA"/>
</dbReference>
<evidence type="ECO:0000313" key="1">
    <source>
        <dbReference type="EMBL" id="KAG2403907.1"/>
    </source>
</evidence>
<name>A0A8T0KVD6_PHAAN</name>
<evidence type="ECO:0000313" key="2">
    <source>
        <dbReference type="Proteomes" id="UP000743370"/>
    </source>
</evidence>
<dbReference type="AlphaFoldDB" id="A0A8T0KVD6"/>
<proteinExistence type="predicted"/>
<dbReference type="Proteomes" id="UP000743370">
    <property type="component" value="Unassembled WGS sequence"/>
</dbReference>
<accession>A0A8T0KVD6</accession>
<comment type="caution">
    <text evidence="1">The sequence shown here is derived from an EMBL/GenBank/DDBJ whole genome shotgun (WGS) entry which is preliminary data.</text>
</comment>
<gene>
    <name evidence="1" type="ORF">HKW66_Vig0108270</name>
</gene>
<reference evidence="1 2" key="1">
    <citation type="submission" date="2020-05" db="EMBL/GenBank/DDBJ databases">
        <title>Vigna angularis (adzuki bean) Var. LongXiaoDou No. 4 denovo assembly.</title>
        <authorList>
            <person name="Xiang H."/>
        </authorList>
    </citation>
    <scope>NUCLEOTIDE SEQUENCE [LARGE SCALE GENOMIC DNA]</scope>
    <source>
        <tissue evidence="1">Leaf</tissue>
    </source>
</reference>
<protein>
    <submittedName>
        <fullName evidence="1">Uncharacterized protein</fullName>
    </submittedName>
</protein>